<keyword evidence="10" id="KW-1185">Reference proteome</keyword>
<feature type="transmembrane region" description="Helical" evidence="7">
    <location>
        <begin position="116"/>
        <end position="142"/>
    </location>
</feature>
<name>A0ABP0D270_9PEZI</name>
<dbReference type="PANTHER" id="PTHR33048:SF143">
    <property type="entry name" value="EXTRACELLULAR MEMBRANE PROTEIN CFEM DOMAIN-CONTAINING PROTEIN-RELATED"/>
    <property type="match status" value="1"/>
</dbReference>
<keyword evidence="4 7" id="KW-0472">Membrane</keyword>
<feature type="compositionally biased region" description="Low complexity" evidence="6">
    <location>
        <begin position="325"/>
        <end position="334"/>
    </location>
</feature>
<feature type="transmembrane region" description="Helical" evidence="7">
    <location>
        <begin position="201"/>
        <end position="223"/>
    </location>
</feature>
<sequence>MQLLDRSPACILANCTALEVLNAKNITAIGCDQPIRDTNGAFRVTSNTLAVITGVFILARFLYRIFIAHNFGADDWVALAAFVVGIPNSVINIQGLSVNGLGRDVWTLQTAKIYRFIRFFYIAEILYFAIVALLKLTLLFFYLRIFPTQGVRRVIWATIGLVTVYGLTFVLVGIFQCQPISYYWTNWDGDHRGHCLNIKTIAWTNAAIGIALDLWMLAIPLWQLRKLRLHWKKKLGVSFMFIVGTFVTVVSILRLHSLLSLNNSTNATWDNYEIINWSTIEVNVGTMCACLPSVRLILVHFFPRVLGSSSPQYYNYYSSGGGPNGSSQANQNGNRAGADGNLSIGASGSRARRSVPLMPTPSNRHQKGTNTTITAINLRDEDDLGMIHHIRTTGASGGGVQFGRSNSGAGSHDISIVGRTTPAQHTHESMDGVNEGGGILFSKLYTVEYGSDYHDEARLMYKRGQAGNGSKSDLKSLNGSETSLSP</sequence>
<evidence type="ECO:0000313" key="9">
    <source>
        <dbReference type="EMBL" id="CAK7238509.1"/>
    </source>
</evidence>
<feature type="domain" description="Rhodopsin" evidence="8">
    <location>
        <begin position="59"/>
        <end position="298"/>
    </location>
</feature>
<dbReference type="PANTHER" id="PTHR33048">
    <property type="entry name" value="PTH11-LIKE INTEGRAL MEMBRANE PROTEIN (AFU_ORTHOLOGUE AFUA_5G11245)"/>
    <property type="match status" value="1"/>
</dbReference>
<evidence type="ECO:0000256" key="6">
    <source>
        <dbReference type="SAM" id="MobiDB-lite"/>
    </source>
</evidence>
<evidence type="ECO:0000256" key="4">
    <source>
        <dbReference type="ARBA" id="ARBA00023136"/>
    </source>
</evidence>
<dbReference type="InterPro" id="IPR049326">
    <property type="entry name" value="Rhodopsin_dom_fungi"/>
</dbReference>
<organism evidence="9 10">
    <name type="scientific">Sporothrix eucalyptigena</name>
    <dbReference type="NCBI Taxonomy" id="1812306"/>
    <lineage>
        <taxon>Eukaryota</taxon>
        <taxon>Fungi</taxon>
        <taxon>Dikarya</taxon>
        <taxon>Ascomycota</taxon>
        <taxon>Pezizomycotina</taxon>
        <taxon>Sordariomycetes</taxon>
        <taxon>Sordariomycetidae</taxon>
        <taxon>Ophiostomatales</taxon>
        <taxon>Ophiostomataceae</taxon>
        <taxon>Sporothrix</taxon>
    </lineage>
</organism>
<feature type="compositionally biased region" description="Polar residues" evidence="6">
    <location>
        <begin position="360"/>
        <end position="374"/>
    </location>
</feature>
<feature type="transmembrane region" description="Helical" evidence="7">
    <location>
        <begin position="154"/>
        <end position="181"/>
    </location>
</feature>
<evidence type="ECO:0000256" key="3">
    <source>
        <dbReference type="ARBA" id="ARBA00022989"/>
    </source>
</evidence>
<feature type="transmembrane region" description="Helical" evidence="7">
    <location>
        <begin position="75"/>
        <end position="96"/>
    </location>
</feature>
<gene>
    <name evidence="9" type="ORF">SEUCBS140593_010760</name>
</gene>
<evidence type="ECO:0000313" key="10">
    <source>
        <dbReference type="Proteomes" id="UP001642482"/>
    </source>
</evidence>
<dbReference type="EMBL" id="CAWUHD010000264">
    <property type="protein sequence ID" value="CAK7238509.1"/>
    <property type="molecule type" value="Genomic_DNA"/>
</dbReference>
<evidence type="ECO:0000256" key="2">
    <source>
        <dbReference type="ARBA" id="ARBA00022692"/>
    </source>
</evidence>
<feature type="region of interest" description="Disordered" evidence="6">
    <location>
        <begin position="324"/>
        <end position="374"/>
    </location>
</feature>
<proteinExistence type="inferred from homology"/>
<accession>A0ABP0D270</accession>
<evidence type="ECO:0000256" key="1">
    <source>
        <dbReference type="ARBA" id="ARBA00004141"/>
    </source>
</evidence>
<evidence type="ECO:0000256" key="5">
    <source>
        <dbReference type="ARBA" id="ARBA00038359"/>
    </source>
</evidence>
<feature type="region of interest" description="Disordered" evidence="6">
    <location>
        <begin position="464"/>
        <end position="486"/>
    </location>
</feature>
<evidence type="ECO:0000256" key="7">
    <source>
        <dbReference type="SAM" id="Phobius"/>
    </source>
</evidence>
<keyword evidence="3 7" id="KW-1133">Transmembrane helix</keyword>
<dbReference type="Proteomes" id="UP001642482">
    <property type="component" value="Unassembled WGS sequence"/>
</dbReference>
<comment type="similarity">
    <text evidence="5">Belongs to the SAT4 family.</text>
</comment>
<feature type="compositionally biased region" description="Polar residues" evidence="6">
    <location>
        <begin position="468"/>
        <end position="486"/>
    </location>
</feature>
<comment type="subcellular location">
    <subcellularLocation>
        <location evidence="1">Membrane</location>
        <topology evidence="1">Multi-pass membrane protein</topology>
    </subcellularLocation>
</comment>
<comment type="caution">
    <text evidence="9">The sequence shown here is derived from an EMBL/GenBank/DDBJ whole genome shotgun (WGS) entry which is preliminary data.</text>
</comment>
<feature type="transmembrane region" description="Helical" evidence="7">
    <location>
        <begin position="44"/>
        <end position="63"/>
    </location>
</feature>
<dbReference type="Pfam" id="PF20684">
    <property type="entry name" value="Fung_rhodopsin"/>
    <property type="match status" value="1"/>
</dbReference>
<evidence type="ECO:0000259" key="8">
    <source>
        <dbReference type="Pfam" id="PF20684"/>
    </source>
</evidence>
<protein>
    <recommendedName>
        <fullName evidence="8">Rhodopsin domain-containing protein</fullName>
    </recommendedName>
</protein>
<dbReference type="InterPro" id="IPR052337">
    <property type="entry name" value="SAT4-like"/>
</dbReference>
<feature type="transmembrane region" description="Helical" evidence="7">
    <location>
        <begin position="235"/>
        <end position="255"/>
    </location>
</feature>
<reference evidence="9 10" key="1">
    <citation type="submission" date="2024-01" db="EMBL/GenBank/DDBJ databases">
        <authorList>
            <person name="Allen C."/>
            <person name="Tagirdzhanova G."/>
        </authorList>
    </citation>
    <scope>NUCLEOTIDE SEQUENCE [LARGE SCALE GENOMIC DNA]</scope>
</reference>
<keyword evidence="2 7" id="KW-0812">Transmembrane</keyword>